<evidence type="ECO:0000256" key="1">
    <source>
        <dbReference type="SAM" id="MobiDB-lite"/>
    </source>
</evidence>
<gene>
    <name evidence="3" type="ORF">AXXA_27040</name>
</gene>
<reference evidence="3 4" key="1">
    <citation type="submission" date="2011-06" db="EMBL/GenBank/DDBJ databases">
        <authorList>
            <person name="Bador J."/>
            <person name="Amoureux L."/>
            <person name="Neuwirth C."/>
        </authorList>
    </citation>
    <scope>NUCLEOTIDE SEQUENCE [LARGE SCALE GENOMIC DNA]</scope>
    <source>
        <strain evidence="3 4">AXX-A</strain>
    </source>
</reference>
<feature type="compositionally biased region" description="Low complexity" evidence="1">
    <location>
        <begin position="1"/>
        <end position="33"/>
    </location>
</feature>
<keyword evidence="2" id="KW-0732">Signal</keyword>
<dbReference type="EMBL" id="AFRQ01000128">
    <property type="protein sequence ID" value="EGP43233.1"/>
    <property type="molecule type" value="Genomic_DNA"/>
</dbReference>
<feature type="chain" id="PRO_5003362455" evidence="2">
    <location>
        <begin position="19"/>
        <end position="63"/>
    </location>
</feature>
<organism evidence="3 4">
    <name type="scientific">Achromobacter insuavis AXX-A</name>
    <dbReference type="NCBI Taxonomy" id="1003200"/>
    <lineage>
        <taxon>Bacteria</taxon>
        <taxon>Pseudomonadati</taxon>
        <taxon>Pseudomonadota</taxon>
        <taxon>Betaproteobacteria</taxon>
        <taxon>Burkholderiales</taxon>
        <taxon>Alcaligenaceae</taxon>
        <taxon>Achromobacter</taxon>
    </lineage>
</organism>
<dbReference type="HOGENOM" id="CLU_2875340_0_0_4"/>
<evidence type="ECO:0000313" key="3">
    <source>
        <dbReference type="EMBL" id="EGP43233.1"/>
    </source>
</evidence>
<dbReference type="Proteomes" id="UP000004853">
    <property type="component" value="Unassembled WGS sequence"/>
</dbReference>
<evidence type="ECO:0000313" key="4">
    <source>
        <dbReference type="Proteomes" id="UP000004853"/>
    </source>
</evidence>
<feature type="region of interest" description="Disordered" evidence="1">
    <location>
        <begin position="1"/>
        <end position="63"/>
    </location>
</feature>
<name>F7T8W2_9BURK</name>
<sequence>MAPVSMAPVPAATNSAMASPAAPMAAVANSVTAKAEGRAPSPLMATRVKWAGSPPAASQNWRR</sequence>
<evidence type="ECO:0000256" key="2">
    <source>
        <dbReference type="SAM" id="SignalP"/>
    </source>
</evidence>
<dbReference type="AlphaFoldDB" id="F7T8W2"/>
<feature type="signal peptide" evidence="2">
    <location>
        <begin position="1"/>
        <end position="18"/>
    </location>
</feature>
<accession>F7T8W2</accession>
<protein>
    <submittedName>
        <fullName evidence="3">Uncharacterized protein</fullName>
    </submittedName>
</protein>
<comment type="caution">
    <text evidence="3">The sequence shown here is derived from an EMBL/GenBank/DDBJ whole genome shotgun (WGS) entry which is preliminary data.</text>
</comment>
<proteinExistence type="predicted"/>